<dbReference type="EMBL" id="CM023470">
    <property type="protein sequence ID" value="KAH7981239.1"/>
    <property type="molecule type" value="Genomic_DNA"/>
</dbReference>
<sequence length="635" mass="71337">MPSSACQQKLEFAWNGDSASGPAKTIAVTTGVATVGIGGALAYAKFDSDFRHKLESSLPYGDSLIGTILGPAEAPVRQLPAEKVKEKALESSLLRKKTPVEPSRSELKPALPPSPPITAPSHTPVKALEQSLREAQADLERHTKDAVVAQLEAKEAAQNYARKLYRAIDEARDSEDQYMWDEALQAKEAKLAAVQKAALKSEHAWKSLENLRSTIKKGQENKETQNNFAISPAEHAATVARDQLRNAESESRSAKEAAKTASDYKEAVERARHHFQKEIEALLPETKFSEPDELNLLLAHAHRKIENLTKAHVKMQATEQERAQMFQRQQERVARDLERQRAELDATLEVKLVKQQEAFEHELQQQLRRQVAAHTEHLKEALEEQKQELSRAFGLELEKKIIEERAQHNAALSSSVAKLQGMEDYLRARDELDRLSQQAKGLWLACQGLRHTLVHGPATGTSGPQSLTADVQLVERAAPMSPYVPLVLASIPEEALTRGVYPEIALKERFARVERACRRVALVDDQRPSSLLRYLASYLQSLCVIYPKELPEEELTDEQRVNPEMWDTFDVLSRVRYWLQHENLEQALRYASQLRGQPRLVAQDWIHELRLHLEARQAASALMAFAAATIAEDAE</sequence>
<evidence type="ECO:0000313" key="2">
    <source>
        <dbReference type="Proteomes" id="UP000821865"/>
    </source>
</evidence>
<proteinExistence type="predicted"/>
<dbReference type="Proteomes" id="UP000821865">
    <property type="component" value="Chromosome 1"/>
</dbReference>
<organism evidence="1 2">
    <name type="scientific">Dermacentor silvarum</name>
    <name type="common">Tick</name>
    <dbReference type="NCBI Taxonomy" id="543639"/>
    <lineage>
        <taxon>Eukaryota</taxon>
        <taxon>Metazoa</taxon>
        <taxon>Ecdysozoa</taxon>
        <taxon>Arthropoda</taxon>
        <taxon>Chelicerata</taxon>
        <taxon>Arachnida</taxon>
        <taxon>Acari</taxon>
        <taxon>Parasitiformes</taxon>
        <taxon>Ixodida</taxon>
        <taxon>Ixodoidea</taxon>
        <taxon>Ixodidae</taxon>
        <taxon>Rhipicephalinae</taxon>
        <taxon>Dermacentor</taxon>
    </lineage>
</organism>
<gene>
    <name evidence="1" type="ORF">HPB49_022562</name>
</gene>
<keyword evidence="2" id="KW-1185">Reference proteome</keyword>
<comment type="caution">
    <text evidence="1">The sequence shown here is derived from an EMBL/GenBank/DDBJ whole genome shotgun (WGS) entry which is preliminary data.</text>
</comment>
<name>A0ACB8E4H5_DERSI</name>
<protein>
    <submittedName>
        <fullName evidence="1">Uncharacterized protein</fullName>
    </submittedName>
</protein>
<reference evidence="1" key="1">
    <citation type="submission" date="2020-05" db="EMBL/GenBank/DDBJ databases">
        <title>Large-scale comparative analyses of tick genomes elucidate their genetic diversity and vector capacities.</title>
        <authorList>
            <person name="Jia N."/>
            <person name="Wang J."/>
            <person name="Shi W."/>
            <person name="Du L."/>
            <person name="Sun Y."/>
            <person name="Zhan W."/>
            <person name="Jiang J."/>
            <person name="Wang Q."/>
            <person name="Zhang B."/>
            <person name="Ji P."/>
            <person name="Sakyi L.B."/>
            <person name="Cui X."/>
            <person name="Yuan T."/>
            <person name="Jiang B."/>
            <person name="Yang W."/>
            <person name="Lam T.T.-Y."/>
            <person name="Chang Q."/>
            <person name="Ding S."/>
            <person name="Wang X."/>
            <person name="Zhu J."/>
            <person name="Ruan X."/>
            <person name="Zhao L."/>
            <person name="Wei J."/>
            <person name="Que T."/>
            <person name="Du C."/>
            <person name="Cheng J."/>
            <person name="Dai P."/>
            <person name="Han X."/>
            <person name="Huang E."/>
            <person name="Gao Y."/>
            <person name="Liu J."/>
            <person name="Shao H."/>
            <person name="Ye R."/>
            <person name="Li L."/>
            <person name="Wei W."/>
            <person name="Wang X."/>
            <person name="Wang C."/>
            <person name="Yang T."/>
            <person name="Huo Q."/>
            <person name="Li W."/>
            <person name="Guo W."/>
            <person name="Chen H."/>
            <person name="Zhou L."/>
            <person name="Ni X."/>
            <person name="Tian J."/>
            <person name="Zhou Y."/>
            <person name="Sheng Y."/>
            <person name="Liu T."/>
            <person name="Pan Y."/>
            <person name="Xia L."/>
            <person name="Li J."/>
            <person name="Zhao F."/>
            <person name="Cao W."/>
        </authorList>
    </citation>
    <scope>NUCLEOTIDE SEQUENCE</scope>
    <source>
        <strain evidence="1">Dsil-2018</strain>
    </source>
</reference>
<evidence type="ECO:0000313" key="1">
    <source>
        <dbReference type="EMBL" id="KAH7981239.1"/>
    </source>
</evidence>
<accession>A0ACB8E4H5</accession>